<name>A0A4S8LZL3_DENBC</name>
<reference evidence="1 2" key="1">
    <citation type="journal article" date="2019" name="Nat. Ecol. Evol.">
        <title>Megaphylogeny resolves global patterns of mushroom evolution.</title>
        <authorList>
            <person name="Varga T."/>
            <person name="Krizsan K."/>
            <person name="Foldi C."/>
            <person name="Dima B."/>
            <person name="Sanchez-Garcia M."/>
            <person name="Sanchez-Ramirez S."/>
            <person name="Szollosi G.J."/>
            <person name="Szarkandi J.G."/>
            <person name="Papp V."/>
            <person name="Albert L."/>
            <person name="Andreopoulos W."/>
            <person name="Angelini C."/>
            <person name="Antonin V."/>
            <person name="Barry K.W."/>
            <person name="Bougher N.L."/>
            <person name="Buchanan P."/>
            <person name="Buyck B."/>
            <person name="Bense V."/>
            <person name="Catcheside P."/>
            <person name="Chovatia M."/>
            <person name="Cooper J."/>
            <person name="Damon W."/>
            <person name="Desjardin D."/>
            <person name="Finy P."/>
            <person name="Geml J."/>
            <person name="Haridas S."/>
            <person name="Hughes K."/>
            <person name="Justo A."/>
            <person name="Karasinski D."/>
            <person name="Kautmanova I."/>
            <person name="Kiss B."/>
            <person name="Kocsube S."/>
            <person name="Kotiranta H."/>
            <person name="LaButti K.M."/>
            <person name="Lechner B.E."/>
            <person name="Liimatainen K."/>
            <person name="Lipzen A."/>
            <person name="Lukacs Z."/>
            <person name="Mihaltcheva S."/>
            <person name="Morgado L.N."/>
            <person name="Niskanen T."/>
            <person name="Noordeloos M.E."/>
            <person name="Ohm R.A."/>
            <person name="Ortiz-Santana B."/>
            <person name="Ovrebo C."/>
            <person name="Racz N."/>
            <person name="Riley R."/>
            <person name="Savchenko A."/>
            <person name="Shiryaev A."/>
            <person name="Soop K."/>
            <person name="Spirin V."/>
            <person name="Szebenyi C."/>
            <person name="Tomsovsky M."/>
            <person name="Tulloss R.E."/>
            <person name="Uehling J."/>
            <person name="Grigoriev I.V."/>
            <person name="Vagvolgyi C."/>
            <person name="Papp T."/>
            <person name="Martin F.M."/>
            <person name="Miettinen O."/>
            <person name="Hibbett D.S."/>
            <person name="Nagy L.G."/>
        </authorList>
    </citation>
    <scope>NUCLEOTIDE SEQUENCE [LARGE SCALE GENOMIC DNA]</scope>
    <source>
        <strain evidence="1 2">CBS 962.96</strain>
    </source>
</reference>
<keyword evidence="2" id="KW-1185">Reference proteome</keyword>
<evidence type="ECO:0000313" key="2">
    <source>
        <dbReference type="Proteomes" id="UP000297245"/>
    </source>
</evidence>
<dbReference type="AlphaFoldDB" id="A0A4S8LZL3"/>
<gene>
    <name evidence="1" type="ORF">K435DRAFT_859808</name>
</gene>
<evidence type="ECO:0000313" key="1">
    <source>
        <dbReference type="EMBL" id="THU95177.1"/>
    </source>
</evidence>
<accession>A0A4S8LZL3</accession>
<dbReference type="Proteomes" id="UP000297245">
    <property type="component" value="Unassembled WGS sequence"/>
</dbReference>
<sequence length="314" mass="35575">MWLKRYLAFGPNRPLWAFVADALLANNTPASESNVPMDIRTNCYLQSWTTSTSTRSSQPTDLLKMIKTGQKYGVRIEGLAFDWNILRDMPIWHHISADPKIRRLTNSSASNCLRFKHNLQTVGEAEDLAAPLIRVNGVQSQHRFNGHCECRDCTEIRELTDCEHPHHCMLRAEELLDTLPPKWDPRAEKPEDYEGNYPNFSRRQEENIFDYRLTTTGDLSDLFRVFTDKNHTPVNETFVRRVQPEGNEELIAVATDGSCMNNGQDTAIAGAGIYFAKDDLRDKSLKLPQMAGGTKLTQSNQAAELLAVKTQGHP</sequence>
<dbReference type="GO" id="GO:0003676">
    <property type="term" value="F:nucleic acid binding"/>
    <property type="evidence" value="ECO:0007669"/>
    <property type="project" value="InterPro"/>
</dbReference>
<protein>
    <recommendedName>
        <fullName evidence="3">RNase H type-1 domain-containing protein</fullName>
    </recommendedName>
</protein>
<organism evidence="1 2">
    <name type="scientific">Dendrothele bispora (strain CBS 962.96)</name>
    <dbReference type="NCBI Taxonomy" id="1314807"/>
    <lineage>
        <taxon>Eukaryota</taxon>
        <taxon>Fungi</taxon>
        <taxon>Dikarya</taxon>
        <taxon>Basidiomycota</taxon>
        <taxon>Agaricomycotina</taxon>
        <taxon>Agaricomycetes</taxon>
        <taxon>Agaricomycetidae</taxon>
        <taxon>Agaricales</taxon>
        <taxon>Agaricales incertae sedis</taxon>
        <taxon>Dendrothele</taxon>
    </lineage>
</organism>
<dbReference type="OrthoDB" id="3062525at2759"/>
<proteinExistence type="predicted"/>
<dbReference type="Gene3D" id="3.30.420.10">
    <property type="entry name" value="Ribonuclease H-like superfamily/Ribonuclease H"/>
    <property type="match status" value="1"/>
</dbReference>
<dbReference type="InterPro" id="IPR036397">
    <property type="entry name" value="RNaseH_sf"/>
</dbReference>
<dbReference type="SUPFAM" id="SSF53098">
    <property type="entry name" value="Ribonuclease H-like"/>
    <property type="match status" value="1"/>
</dbReference>
<dbReference type="InterPro" id="IPR012337">
    <property type="entry name" value="RNaseH-like_sf"/>
</dbReference>
<evidence type="ECO:0008006" key="3">
    <source>
        <dbReference type="Google" id="ProtNLM"/>
    </source>
</evidence>
<dbReference type="EMBL" id="ML179206">
    <property type="protein sequence ID" value="THU95177.1"/>
    <property type="molecule type" value="Genomic_DNA"/>
</dbReference>